<dbReference type="InterPro" id="IPR036314">
    <property type="entry name" value="SOD_C_sf"/>
</dbReference>
<dbReference type="EMBL" id="SLTR01000001">
    <property type="protein sequence ID" value="TDB05526.1"/>
    <property type="molecule type" value="Genomic_DNA"/>
</dbReference>
<gene>
    <name evidence="9" type="ORF">E0702_00750</name>
</gene>
<protein>
    <recommendedName>
        <fullName evidence="2 6">Superoxide dismutase</fullName>
        <ecNumber evidence="2 6">1.15.1.1</ecNumber>
    </recommendedName>
</protein>
<keyword evidence="10" id="KW-1185">Reference proteome</keyword>
<evidence type="ECO:0000259" key="7">
    <source>
        <dbReference type="Pfam" id="PF00081"/>
    </source>
</evidence>
<dbReference type="SUPFAM" id="SSF46609">
    <property type="entry name" value="Fe,Mn superoxide dismutase (SOD), N-terminal domain"/>
    <property type="match status" value="1"/>
</dbReference>
<dbReference type="Proteomes" id="UP000294823">
    <property type="component" value="Unassembled WGS sequence"/>
</dbReference>
<evidence type="ECO:0000256" key="5">
    <source>
        <dbReference type="ARBA" id="ARBA00049204"/>
    </source>
</evidence>
<keyword evidence="3 6" id="KW-0479">Metal-binding</keyword>
<comment type="function">
    <text evidence="6">Destroys radicals which are normally produced within the cells and which are toxic to biological systems.</text>
</comment>
<comment type="catalytic activity">
    <reaction evidence="5 6">
        <text>2 superoxide + 2 H(+) = H2O2 + O2</text>
        <dbReference type="Rhea" id="RHEA:20696"/>
        <dbReference type="ChEBI" id="CHEBI:15378"/>
        <dbReference type="ChEBI" id="CHEBI:15379"/>
        <dbReference type="ChEBI" id="CHEBI:16240"/>
        <dbReference type="ChEBI" id="CHEBI:18421"/>
        <dbReference type="EC" id="1.15.1.1"/>
    </reaction>
</comment>
<feature type="domain" description="Manganese/iron superoxide dismutase C-terminal" evidence="8">
    <location>
        <begin position="112"/>
        <end position="203"/>
    </location>
</feature>
<evidence type="ECO:0000256" key="1">
    <source>
        <dbReference type="ARBA" id="ARBA00008714"/>
    </source>
</evidence>
<name>A0ABY2DB28_9GAMM</name>
<dbReference type="SUPFAM" id="SSF54719">
    <property type="entry name" value="Fe,Mn superoxide dismutase (SOD), C-terminal domain"/>
    <property type="match status" value="1"/>
</dbReference>
<reference evidence="9 10" key="1">
    <citation type="submission" date="2019-03" db="EMBL/GenBank/DDBJ databases">
        <title>Halomonas marinisediminis sp. nov., a moderately halophilic bacterium isolated from the Bohai Gulf.</title>
        <authorList>
            <person name="Ji X."/>
        </authorList>
    </citation>
    <scope>NUCLEOTIDE SEQUENCE [LARGE SCALE GENOMIC DNA]</scope>
    <source>
        <strain evidence="9 10">204</strain>
    </source>
</reference>
<dbReference type="PANTHER" id="PTHR42769:SF3">
    <property type="entry name" value="SUPEROXIDE DISMUTASE [FE] 2, CHLOROPLASTIC"/>
    <property type="match status" value="1"/>
</dbReference>
<dbReference type="InterPro" id="IPR036324">
    <property type="entry name" value="Mn/Fe_SOD_N_sf"/>
</dbReference>
<dbReference type="EC" id="1.15.1.1" evidence="2 6"/>
<keyword evidence="4 6" id="KW-0560">Oxidoreductase</keyword>
<evidence type="ECO:0000259" key="8">
    <source>
        <dbReference type="Pfam" id="PF02777"/>
    </source>
</evidence>
<dbReference type="Gene3D" id="1.10.287.990">
    <property type="entry name" value="Fe,Mn superoxide dismutase (SOD) domain"/>
    <property type="match status" value="1"/>
</dbReference>
<evidence type="ECO:0000256" key="4">
    <source>
        <dbReference type="ARBA" id="ARBA00023002"/>
    </source>
</evidence>
<dbReference type="PANTHER" id="PTHR42769">
    <property type="entry name" value="SUPEROXIDE DISMUTASE"/>
    <property type="match status" value="1"/>
</dbReference>
<comment type="similarity">
    <text evidence="1 6">Belongs to the iron/manganese superoxide dismutase family.</text>
</comment>
<dbReference type="InterPro" id="IPR019832">
    <property type="entry name" value="Mn/Fe_SOD_C"/>
</dbReference>
<sequence>MLVGTRGGANAAPVTAFVAQGSPMPFELPALPYDTKALAPHLSRETVIQRHSQTQRACVARLNQLVEGTPWANASLEAILLGAEGELARQAAQAWAFIFHWHSLSPQGGAPDDALGQAIAARWVDIAGLRQAIATAASDASPGGWVWLVRDAQGLEVMAGDVHDLPLSRGLTPLLVHHLTGGQDTDTAAGLDAFWALANWRFAAANFSGLSAPAAC</sequence>
<evidence type="ECO:0000256" key="2">
    <source>
        <dbReference type="ARBA" id="ARBA00012682"/>
    </source>
</evidence>
<feature type="domain" description="Manganese/iron superoxide dismutase N-terminal" evidence="7">
    <location>
        <begin position="26"/>
        <end position="105"/>
    </location>
</feature>
<evidence type="ECO:0000313" key="10">
    <source>
        <dbReference type="Proteomes" id="UP000294823"/>
    </source>
</evidence>
<evidence type="ECO:0000256" key="3">
    <source>
        <dbReference type="ARBA" id="ARBA00022723"/>
    </source>
</evidence>
<evidence type="ECO:0000256" key="6">
    <source>
        <dbReference type="RuleBase" id="RU000414"/>
    </source>
</evidence>
<dbReference type="Gene3D" id="3.55.40.20">
    <property type="entry name" value="Iron/manganese superoxide dismutase, C-terminal domain"/>
    <property type="match status" value="1"/>
</dbReference>
<dbReference type="Pfam" id="PF02777">
    <property type="entry name" value="Sod_Fe_C"/>
    <property type="match status" value="1"/>
</dbReference>
<organism evidence="9 10">
    <name type="scientific">Halomonas marinisediminis</name>
    <dbReference type="NCBI Taxonomy" id="2546095"/>
    <lineage>
        <taxon>Bacteria</taxon>
        <taxon>Pseudomonadati</taxon>
        <taxon>Pseudomonadota</taxon>
        <taxon>Gammaproteobacteria</taxon>
        <taxon>Oceanospirillales</taxon>
        <taxon>Halomonadaceae</taxon>
        <taxon>Halomonas</taxon>
    </lineage>
</organism>
<evidence type="ECO:0000313" key="9">
    <source>
        <dbReference type="EMBL" id="TDB05526.1"/>
    </source>
</evidence>
<dbReference type="InterPro" id="IPR019831">
    <property type="entry name" value="Mn/Fe_SOD_N"/>
</dbReference>
<accession>A0ABY2DB28</accession>
<comment type="caution">
    <text evidence="9">The sequence shown here is derived from an EMBL/GenBank/DDBJ whole genome shotgun (WGS) entry which is preliminary data.</text>
</comment>
<dbReference type="Pfam" id="PF00081">
    <property type="entry name" value="Sod_Fe_N"/>
    <property type="match status" value="1"/>
</dbReference>
<proteinExistence type="inferred from homology"/>